<evidence type="ECO:0000313" key="1">
    <source>
        <dbReference type="EMBL" id="ORZ13279.1"/>
    </source>
</evidence>
<keyword evidence="2" id="KW-1185">Reference proteome</keyword>
<dbReference type="InterPro" id="IPR008914">
    <property type="entry name" value="PEBP"/>
</dbReference>
<sequence>MPLVTTNDMNVINLLKTDEIIPDVFLEDDFSSLSPSPLLKIDYPNGNEVLFGNSLSPLDTKPFPEVNFILSPDDGHDDDTVAHYTLIMADPDAPSRQDRKFGYWRHWLVTNVVPTVDTTTNAATLTIRAGQDEQHTPYIGPGPGPGTGIHRYLFLLYRQKQKQAFPSMSHLEKSDRRHFDFKDFAKDHQLDLVAFNYFLCSSE</sequence>
<name>A0A1X2IBG2_9FUNG</name>
<dbReference type="PANTHER" id="PTHR11362:SF82">
    <property type="entry name" value="PHOSPHATIDYLETHANOLAMINE-BINDING PROTEIN 4"/>
    <property type="match status" value="1"/>
</dbReference>
<comment type="caution">
    <text evidence="1">The sequence shown here is derived from an EMBL/GenBank/DDBJ whole genome shotgun (WGS) entry which is preliminary data.</text>
</comment>
<dbReference type="STRING" id="90262.A0A1X2IBG2"/>
<proteinExistence type="predicted"/>
<reference evidence="1 2" key="1">
    <citation type="submission" date="2016-07" db="EMBL/GenBank/DDBJ databases">
        <title>Pervasive Adenine N6-methylation of Active Genes in Fungi.</title>
        <authorList>
            <consortium name="DOE Joint Genome Institute"/>
            <person name="Mondo S.J."/>
            <person name="Dannebaum R.O."/>
            <person name="Kuo R.C."/>
            <person name="Labutti K."/>
            <person name="Haridas S."/>
            <person name="Kuo A."/>
            <person name="Salamov A."/>
            <person name="Ahrendt S.R."/>
            <person name="Lipzen A."/>
            <person name="Sullivan W."/>
            <person name="Andreopoulos W.B."/>
            <person name="Clum A."/>
            <person name="Lindquist E."/>
            <person name="Daum C."/>
            <person name="Ramamoorthy G.K."/>
            <person name="Gryganskyi A."/>
            <person name="Culley D."/>
            <person name="Magnuson J.K."/>
            <person name="James T.Y."/>
            <person name="O'Malley M.A."/>
            <person name="Stajich J.E."/>
            <person name="Spatafora J.W."/>
            <person name="Visel A."/>
            <person name="Grigoriev I.V."/>
        </authorList>
    </citation>
    <scope>NUCLEOTIDE SEQUENCE [LARGE SCALE GENOMIC DNA]</scope>
    <source>
        <strain evidence="1 2">NRRL 1336</strain>
    </source>
</reference>
<dbReference type="EMBL" id="MCGE01000017">
    <property type="protein sequence ID" value="ORZ13279.1"/>
    <property type="molecule type" value="Genomic_DNA"/>
</dbReference>
<dbReference type="Pfam" id="PF01161">
    <property type="entry name" value="PBP"/>
    <property type="match status" value="1"/>
</dbReference>
<accession>A0A1X2IBG2</accession>
<dbReference type="Proteomes" id="UP000193560">
    <property type="component" value="Unassembled WGS sequence"/>
</dbReference>
<dbReference type="Gene3D" id="3.90.280.10">
    <property type="entry name" value="PEBP-like"/>
    <property type="match status" value="1"/>
</dbReference>
<dbReference type="PANTHER" id="PTHR11362">
    <property type="entry name" value="PHOSPHATIDYLETHANOLAMINE-BINDING PROTEIN"/>
    <property type="match status" value="1"/>
</dbReference>
<organism evidence="1 2">
    <name type="scientific">Absidia repens</name>
    <dbReference type="NCBI Taxonomy" id="90262"/>
    <lineage>
        <taxon>Eukaryota</taxon>
        <taxon>Fungi</taxon>
        <taxon>Fungi incertae sedis</taxon>
        <taxon>Mucoromycota</taxon>
        <taxon>Mucoromycotina</taxon>
        <taxon>Mucoromycetes</taxon>
        <taxon>Mucorales</taxon>
        <taxon>Cunninghamellaceae</taxon>
        <taxon>Absidia</taxon>
    </lineage>
</organism>
<protein>
    <submittedName>
        <fullName evidence="1">Phosphatidylethanolamine-binding protein</fullName>
    </submittedName>
</protein>
<dbReference type="InterPro" id="IPR035810">
    <property type="entry name" value="PEBP_euk"/>
</dbReference>
<gene>
    <name evidence="1" type="ORF">BCR42DRAFT_419545</name>
</gene>
<dbReference type="SUPFAM" id="SSF49777">
    <property type="entry name" value="PEBP-like"/>
    <property type="match status" value="1"/>
</dbReference>
<dbReference type="AlphaFoldDB" id="A0A1X2IBG2"/>
<dbReference type="OrthoDB" id="2506647at2759"/>
<dbReference type="InterPro" id="IPR036610">
    <property type="entry name" value="PEBP-like_sf"/>
</dbReference>
<dbReference type="CDD" id="cd00866">
    <property type="entry name" value="PEBP_euk"/>
    <property type="match status" value="1"/>
</dbReference>
<evidence type="ECO:0000313" key="2">
    <source>
        <dbReference type="Proteomes" id="UP000193560"/>
    </source>
</evidence>